<keyword evidence="4" id="KW-0479">Metal-binding</keyword>
<feature type="binding site" evidence="4">
    <location>
        <position position="32"/>
    </location>
    <ligand>
        <name>Mg(2+)</name>
        <dbReference type="ChEBI" id="CHEBI:18420"/>
    </ligand>
</feature>
<dbReference type="OrthoDB" id="2011769at2759"/>
<protein>
    <submittedName>
        <fullName evidence="7">ADP-ribosylation factor 4</fullName>
    </submittedName>
</protein>
<evidence type="ECO:0000256" key="3">
    <source>
        <dbReference type="PIRSR" id="PIRSR606689-1"/>
    </source>
</evidence>
<keyword evidence="8" id="KW-1185">Reference proteome</keyword>
<evidence type="ECO:0000256" key="4">
    <source>
        <dbReference type="PIRSR" id="PIRSR606689-2"/>
    </source>
</evidence>
<evidence type="ECO:0000313" key="8">
    <source>
        <dbReference type="Proteomes" id="UP000282876"/>
    </source>
</evidence>
<dbReference type="GO" id="GO:0003924">
    <property type="term" value="F:GTPase activity"/>
    <property type="evidence" value="ECO:0007669"/>
    <property type="project" value="InterPro"/>
</dbReference>
<dbReference type="SUPFAM" id="SSF52540">
    <property type="entry name" value="P-loop containing nucleoside triphosphate hydrolases"/>
    <property type="match status" value="1"/>
</dbReference>
<dbReference type="EMBL" id="RCSS01000520">
    <property type="protein sequence ID" value="RVD91440.1"/>
    <property type="molecule type" value="Genomic_DNA"/>
</dbReference>
<dbReference type="SMART" id="SM00178">
    <property type="entry name" value="SAR"/>
    <property type="match status" value="1"/>
</dbReference>
<dbReference type="InterPro" id="IPR006689">
    <property type="entry name" value="Small_GTPase_ARF/SAR"/>
</dbReference>
<comment type="caution">
    <text evidence="7">The sequence shown here is derived from an EMBL/GenBank/DDBJ whole genome shotgun (WGS) entry which is preliminary data.</text>
</comment>
<dbReference type="InterPro" id="IPR005225">
    <property type="entry name" value="Small_GTP-bd"/>
</dbReference>
<reference evidence="7 8" key="1">
    <citation type="submission" date="2018-10" db="EMBL/GenBank/DDBJ databases">
        <title>Draft genome sequence of the microsporidian Tubulinosema ratisbonensis.</title>
        <authorList>
            <person name="Polonais V."/>
            <person name="Peyretaillade E."/>
            <person name="Niehus S."/>
            <person name="Wawrzyniak I."/>
            <person name="Franchet A."/>
            <person name="Gaspin C."/>
            <person name="Reichstadt M."/>
            <person name="Belser C."/>
            <person name="Labadie K."/>
            <person name="Delbac F."/>
            <person name="Ferrandon D."/>
        </authorList>
    </citation>
    <scope>NUCLEOTIDE SEQUENCE [LARGE SCALE GENOMIC DNA]</scope>
    <source>
        <strain evidence="7 8">Franzen</strain>
    </source>
</reference>
<dbReference type="PRINTS" id="PR00328">
    <property type="entry name" value="SAR1GTPBP"/>
</dbReference>
<sequence>MGAIIIKRLKKIFHTGKPQNILMLGLDAVGKTTILYLLQNNSTVQTVPTIGFNIEDVTIGDTTLKICDMGGQKKIRDLWRSYTDNTTGIVYVFDLNDNQRWGEAVSQLTEVTQTMNLPVLILLNKVDILIKHNINVDNAVNTVMEMCKKSIPNAKFKAFEVSALVNPEKPYENYLAFEKAFSWLNRAIEGKE</sequence>
<comment type="similarity">
    <text evidence="5">Belongs to the small GTPase superfamily. Arf family.</text>
</comment>
<dbReference type="EMBL" id="RCSS01000144">
    <property type="protein sequence ID" value="RVD92781.1"/>
    <property type="molecule type" value="Genomic_DNA"/>
</dbReference>
<dbReference type="GO" id="GO:0005525">
    <property type="term" value="F:GTP binding"/>
    <property type="evidence" value="ECO:0007669"/>
    <property type="project" value="UniProtKB-KW"/>
</dbReference>
<dbReference type="VEuPathDB" id="MicrosporidiaDB:TUBRATIS_006990"/>
<dbReference type="SMART" id="SM00175">
    <property type="entry name" value="RAB"/>
    <property type="match status" value="1"/>
</dbReference>
<feature type="binding site" evidence="3">
    <location>
        <begin position="25"/>
        <end position="32"/>
    </location>
    <ligand>
        <name>GTP</name>
        <dbReference type="ChEBI" id="CHEBI:37565"/>
    </ligand>
</feature>
<organism evidence="7 8">
    <name type="scientific">Tubulinosema ratisbonensis</name>
    <dbReference type="NCBI Taxonomy" id="291195"/>
    <lineage>
        <taxon>Eukaryota</taxon>
        <taxon>Fungi</taxon>
        <taxon>Fungi incertae sedis</taxon>
        <taxon>Microsporidia</taxon>
        <taxon>Tubulinosematoidea</taxon>
        <taxon>Tubulinosematidae</taxon>
        <taxon>Tubulinosema</taxon>
    </lineage>
</organism>
<feature type="binding site" evidence="3">
    <location>
        <begin position="124"/>
        <end position="127"/>
    </location>
    <ligand>
        <name>GTP</name>
        <dbReference type="ChEBI" id="CHEBI:37565"/>
    </ligand>
</feature>
<gene>
    <name evidence="7" type="ORF">TUBRATIS_006990</name>
    <name evidence="6" type="ORF">TUBRATIS_21100</name>
</gene>
<proteinExistence type="inferred from homology"/>
<dbReference type="Gene3D" id="3.40.50.300">
    <property type="entry name" value="P-loop containing nucleotide triphosphate hydrolases"/>
    <property type="match status" value="1"/>
</dbReference>
<dbReference type="InterPro" id="IPR024156">
    <property type="entry name" value="Small_GTPase_ARF"/>
</dbReference>
<keyword evidence="2 3" id="KW-0342">GTP-binding</keyword>
<accession>A0A437ANI9</accession>
<name>A0A437ANI9_9MICR</name>
<dbReference type="AlphaFoldDB" id="A0A437ANI9"/>
<dbReference type="VEuPathDB" id="MicrosporidiaDB:TUBRATIS_21100"/>
<keyword evidence="1 3" id="KW-0547">Nucleotide-binding</keyword>
<dbReference type="InterPro" id="IPR027417">
    <property type="entry name" value="P-loop_NTPase"/>
</dbReference>
<dbReference type="NCBIfam" id="TIGR00231">
    <property type="entry name" value="small_GTP"/>
    <property type="match status" value="1"/>
</dbReference>
<dbReference type="SMART" id="SM00177">
    <property type="entry name" value="ARF"/>
    <property type="match status" value="1"/>
</dbReference>
<evidence type="ECO:0000256" key="2">
    <source>
        <dbReference type="ARBA" id="ARBA00023134"/>
    </source>
</evidence>
<evidence type="ECO:0000256" key="5">
    <source>
        <dbReference type="RuleBase" id="RU003925"/>
    </source>
</evidence>
<dbReference type="PANTHER" id="PTHR11711">
    <property type="entry name" value="ADP RIBOSYLATION FACTOR-RELATED"/>
    <property type="match status" value="1"/>
</dbReference>
<evidence type="ECO:0000313" key="6">
    <source>
        <dbReference type="EMBL" id="RVD91440.1"/>
    </source>
</evidence>
<dbReference type="GO" id="GO:0046872">
    <property type="term" value="F:metal ion binding"/>
    <property type="evidence" value="ECO:0007669"/>
    <property type="project" value="UniProtKB-KW"/>
</dbReference>
<dbReference type="Proteomes" id="UP000282876">
    <property type="component" value="Unassembled WGS sequence"/>
</dbReference>
<dbReference type="STRING" id="291195.A0A437ANI9"/>
<dbReference type="PROSITE" id="PS51417">
    <property type="entry name" value="ARF"/>
    <property type="match status" value="1"/>
</dbReference>
<evidence type="ECO:0000313" key="7">
    <source>
        <dbReference type="EMBL" id="RVD92781.1"/>
    </source>
</evidence>
<evidence type="ECO:0000256" key="1">
    <source>
        <dbReference type="ARBA" id="ARBA00022741"/>
    </source>
</evidence>
<dbReference type="Pfam" id="PF00025">
    <property type="entry name" value="Arf"/>
    <property type="match status" value="1"/>
</dbReference>
<feature type="binding site" evidence="3">
    <location>
        <position position="71"/>
    </location>
    <ligand>
        <name>GTP</name>
        <dbReference type="ChEBI" id="CHEBI:37565"/>
    </ligand>
</feature>
<feature type="binding site" evidence="4">
    <location>
        <position position="49"/>
    </location>
    <ligand>
        <name>Mg(2+)</name>
        <dbReference type="ChEBI" id="CHEBI:18420"/>
    </ligand>
</feature>
<dbReference type="CDD" id="cd00878">
    <property type="entry name" value="Arf_Arl"/>
    <property type="match status" value="1"/>
</dbReference>
<keyword evidence="4" id="KW-0460">Magnesium</keyword>